<sequence>MKKLFLAAPLAVTLALLMPFTAALYAAELPETTPEMKEILLKYGSQAEKDSKAELEKLVQEEMLKKNLEAAREQQEDSPKAPSANEKKEAAAPSE</sequence>
<evidence type="ECO:0000256" key="1">
    <source>
        <dbReference type="SAM" id="MobiDB-lite"/>
    </source>
</evidence>
<evidence type="ECO:0000313" key="7">
    <source>
        <dbReference type="Proteomes" id="UP000287615"/>
    </source>
</evidence>
<feature type="signal peptide" evidence="2">
    <location>
        <begin position="1"/>
        <end position="26"/>
    </location>
</feature>
<keyword evidence="2" id="KW-0732">Signal</keyword>
<dbReference type="Proteomes" id="UP000287615">
    <property type="component" value="Unassembled WGS sequence"/>
</dbReference>
<dbReference type="EMBL" id="MTKR01000262">
    <property type="protein sequence ID" value="RWX49372.1"/>
    <property type="molecule type" value="Genomic_DNA"/>
</dbReference>
<organism evidence="4 7">
    <name type="scientific">Candidatus Electrothrix marina</name>
    <dbReference type="NCBI Taxonomy" id="1859130"/>
    <lineage>
        <taxon>Bacteria</taxon>
        <taxon>Pseudomonadati</taxon>
        <taxon>Thermodesulfobacteriota</taxon>
        <taxon>Desulfobulbia</taxon>
        <taxon>Desulfobulbales</taxon>
        <taxon>Desulfobulbaceae</taxon>
        <taxon>Candidatus Electrothrix</taxon>
    </lineage>
</organism>
<dbReference type="AlphaFoldDB" id="A0A3S3QNE8"/>
<keyword evidence="8" id="KW-1185">Reference proteome</keyword>
<accession>A0A3S3QNE8</accession>
<dbReference type="Proteomes" id="UP000286862">
    <property type="component" value="Unassembled WGS sequence"/>
</dbReference>
<feature type="region of interest" description="Disordered" evidence="1">
    <location>
        <begin position="66"/>
        <end position="95"/>
    </location>
</feature>
<comment type="caution">
    <text evidence="4">The sequence shown here is derived from an EMBL/GenBank/DDBJ whole genome shotgun (WGS) entry which is preliminary data.</text>
</comment>
<dbReference type="EMBL" id="MTKS01000064">
    <property type="protein sequence ID" value="RWX51908.1"/>
    <property type="molecule type" value="Genomic_DNA"/>
</dbReference>
<protein>
    <submittedName>
        <fullName evidence="4">Uncharacterized protein</fullName>
    </submittedName>
</protein>
<dbReference type="EMBL" id="MTKQ01000372">
    <property type="protein sequence ID" value="RWX43625.1"/>
    <property type="molecule type" value="Genomic_DNA"/>
</dbReference>
<name>A0A3S3QNE8_9BACT</name>
<evidence type="ECO:0000313" key="4">
    <source>
        <dbReference type="EMBL" id="RWX49372.1"/>
    </source>
</evidence>
<feature type="chain" id="PRO_5038236141" evidence="2">
    <location>
        <begin position="27"/>
        <end position="95"/>
    </location>
</feature>
<reference evidence="6 7" key="1">
    <citation type="submission" date="2017-01" db="EMBL/GenBank/DDBJ databases">
        <title>The cable genome- insights into the physiology and evolution of filamentous bacteria capable of sulfide oxidation via long distance electron transfer.</title>
        <authorList>
            <person name="Schreiber L."/>
            <person name="Bjerg J.T."/>
            <person name="Boggild A."/>
            <person name="Van De Vossenberg J."/>
            <person name="Meysman F."/>
            <person name="Nielsen L.P."/>
            <person name="Schramm A."/>
            <person name="Kjeldsen K.U."/>
        </authorList>
    </citation>
    <scope>NUCLEOTIDE SEQUENCE [LARGE SCALE GENOMIC DNA]</scope>
    <source>
        <strain evidence="3">A2</strain>
        <strain evidence="4">A3</strain>
        <strain evidence="5">A5</strain>
    </source>
</reference>
<evidence type="ECO:0000313" key="5">
    <source>
        <dbReference type="EMBL" id="RWX51908.1"/>
    </source>
</evidence>
<evidence type="ECO:0000313" key="8">
    <source>
        <dbReference type="Proteomes" id="UP000288892"/>
    </source>
</evidence>
<gene>
    <name evidence="3" type="ORF">VT99_13722</name>
    <name evidence="4" type="ORF">VU00_12622</name>
    <name evidence="5" type="ORF">VU01_10644</name>
</gene>
<proteinExistence type="predicted"/>
<evidence type="ECO:0000256" key="2">
    <source>
        <dbReference type="SAM" id="SignalP"/>
    </source>
</evidence>
<evidence type="ECO:0000313" key="3">
    <source>
        <dbReference type="EMBL" id="RWX43625.1"/>
    </source>
</evidence>
<dbReference type="Proteomes" id="UP000288892">
    <property type="component" value="Unassembled WGS sequence"/>
</dbReference>
<evidence type="ECO:0000313" key="6">
    <source>
        <dbReference type="Proteomes" id="UP000286862"/>
    </source>
</evidence>